<protein>
    <submittedName>
        <fullName evidence="1">Uncharacterized protein</fullName>
    </submittedName>
</protein>
<gene>
    <name evidence="1" type="ORF">SLEP1_g43411</name>
</gene>
<dbReference type="EMBL" id="BPVZ01000109">
    <property type="protein sequence ID" value="GKV35098.1"/>
    <property type="molecule type" value="Genomic_DNA"/>
</dbReference>
<sequence length="224" mass="26555">MAATLCEMATNFQKLDCFDGGNFIRWQRKMHIFLTTLNIGYVLTDARPEENENETLQDTRKRKRKKWENNDYVCRGCILNGMSDSLFDTYVHESTAKELWDKLEARYMNEDATSKKFLVTRWNNYKMIDNKSVMEQFREIEKLLNSFKQYDMKMDESIVVSSIIDKLSHAWKDFKRTLKHKKEDISLENLANSLRLEEQNRVENEKELKVQVSDVHVLEEGTSS</sequence>
<dbReference type="PANTHER" id="PTHR47592">
    <property type="entry name" value="PBF68 PROTEIN"/>
    <property type="match status" value="1"/>
</dbReference>
<evidence type="ECO:0000313" key="2">
    <source>
        <dbReference type="Proteomes" id="UP001054252"/>
    </source>
</evidence>
<accession>A0AAV5LCX4</accession>
<comment type="caution">
    <text evidence="1">The sequence shown here is derived from an EMBL/GenBank/DDBJ whole genome shotgun (WGS) entry which is preliminary data.</text>
</comment>
<organism evidence="1 2">
    <name type="scientific">Rubroshorea leprosula</name>
    <dbReference type="NCBI Taxonomy" id="152421"/>
    <lineage>
        <taxon>Eukaryota</taxon>
        <taxon>Viridiplantae</taxon>
        <taxon>Streptophyta</taxon>
        <taxon>Embryophyta</taxon>
        <taxon>Tracheophyta</taxon>
        <taxon>Spermatophyta</taxon>
        <taxon>Magnoliopsida</taxon>
        <taxon>eudicotyledons</taxon>
        <taxon>Gunneridae</taxon>
        <taxon>Pentapetalae</taxon>
        <taxon>rosids</taxon>
        <taxon>malvids</taxon>
        <taxon>Malvales</taxon>
        <taxon>Dipterocarpaceae</taxon>
        <taxon>Rubroshorea</taxon>
    </lineage>
</organism>
<dbReference type="Proteomes" id="UP001054252">
    <property type="component" value="Unassembled WGS sequence"/>
</dbReference>
<name>A0AAV5LCX4_9ROSI</name>
<evidence type="ECO:0000313" key="1">
    <source>
        <dbReference type="EMBL" id="GKV35098.1"/>
    </source>
</evidence>
<reference evidence="1 2" key="1">
    <citation type="journal article" date="2021" name="Commun. Biol.">
        <title>The genome of Shorea leprosula (Dipterocarpaceae) highlights the ecological relevance of drought in aseasonal tropical rainforests.</title>
        <authorList>
            <person name="Ng K.K.S."/>
            <person name="Kobayashi M.J."/>
            <person name="Fawcett J.A."/>
            <person name="Hatakeyama M."/>
            <person name="Paape T."/>
            <person name="Ng C.H."/>
            <person name="Ang C.C."/>
            <person name="Tnah L.H."/>
            <person name="Lee C.T."/>
            <person name="Nishiyama T."/>
            <person name="Sese J."/>
            <person name="O'Brien M.J."/>
            <person name="Copetti D."/>
            <person name="Mohd Noor M.I."/>
            <person name="Ong R.C."/>
            <person name="Putra M."/>
            <person name="Sireger I.Z."/>
            <person name="Indrioko S."/>
            <person name="Kosugi Y."/>
            <person name="Izuno A."/>
            <person name="Isagi Y."/>
            <person name="Lee S.L."/>
            <person name="Shimizu K.K."/>
        </authorList>
    </citation>
    <scope>NUCLEOTIDE SEQUENCE [LARGE SCALE GENOMIC DNA]</scope>
    <source>
        <strain evidence="1">214</strain>
    </source>
</reference>
<proteinExistence type="predicted"/>
<dbReference type="PANTHER" id="PTHR47592:SF29">
    <property type="entry name" value="ZINC FINGER, CCHC-TYPE"/>
    <property type="match status" value="1"/>
</dbReference>
<keyword evidence="2" id="KW-1185">Reference proteome</keyword>
<dbReference type="Pfam" id="PF14223">
    <property type="entry name" value="Retrotran_gag_2"/>
    <property type="match status" value="1"/>
</dbReference>
<dbReference type="AlphaFoldDB" id="A0AAV5LCX4"/>